<proteinExistence type="predicted"/>
<keyword evidence="2" id="KW-1185">Reference proteome</keyword>
<dbReference type="Proteomes" id="UP001631993">
    <property type="component" value="Unassembled WGS sequence"/>
</dbReference>
<dbReference type="RefSeq" id="WP_409098077.1">
    <property type="nucleotide sequence ID" value="NZ_JBJVNE010000457.1"/>
</dbReference>
<organism evidence="1 2">
    <name type="scientific">Streptomyces galilaeus</name>
    <dbReference type="NCBI Taxonomy" id="33899"/>
    <lineage>
        <taxon>Bacteria</taxon>
        <taxon>Bacillati</taxon>
        <taxon>Actinomycetota</taxon>
        <taxon>Actinomycetes</taxon>
        <taxon>Kitasatosporales</taxon>
        <taxon>Streptomycetaceae</taxon>
        <taxon>Streptomyces</taxon>
    </lineage>
</organism>
<evidence type="ECO:0000313" key="2">
    <source>
        <dbReference type="Proteomes" id="UP001631993"/>
    </source>
</evidence>
<name>A0ABW9J0P1_STRGJ</name>
<evidence type="ECO:0000313" key="1">
    <source>
        <dbReference type="EMBL" id="MFM9653837.1"/>
    </source>
</evidence>
<comment type="caution">
    <text evidence="1">The sequence shown here is derived from an EMBL/GenBank/DDBJ whole genome shotgun (WGS) entry which is preliminary data.</text>
</comment>
<sequence>VKRFSAATPRTLSAMTDVTSGMAAQLPGITDIRNYRQRCVAGIPNAALGHLYELAGIPYTNCHVEPDPNPQR</sequence>
<accession>A0ABW9J0P1</accession>
<dbReference type="EMBL" id="JBJVNE010000457">
    <property type="protein sequence ID" value="MFM9653837.1"/>
    <property type="molecule type" value="Genomic_DNA"/>
</dbReference>
<feature type="non-terminal residue" evidence="1">
    <location>
        <position position="1"/>
    </location>
</feature>
<gene>
    <name evidence="1" type="ORF">ACKI1S_48590</name>
</gene>
<protein>
    <submittedName>
        <fullName evidence="1">Uncharacterized protein</fullName>
    </submittedName>
</protein>
<reference evidence="1 2" key="1">
    <citation type="submission" date="2024-12" db="EMBL/GenBank/DDBJ databases">
        <title>Forecasting of Potato common scab and diversities of Pathogenic streptomyces spp. in china.</title>
        <authorList>
            <person name="Handique U."/>
            <person name="Wu J."/>
        </authorList>
    </citation>
    <scope>NUCLEOTIDE SEQUENCE [LARGE SCALE GENOMIC DNA]</scope>
    <source>
        <strain evidence="1 2">ZRIMU1585</strain>
    </source>
</reference>